<keyword evidence="2" id="KW-0540">Nuclease</keyword>
<dbReference type="Proteomes" id="UP001596266">
    <property type="component" value="Unassembled WGS sequence"/>
</dbReference>
<evidence type="ECO:0000313" key="3">
    <source>
        <dbReference type="Proteomes" id="UP001596266"/>
    </source>
</evidence>
<protein>
    <submittedName>
        <fullName evidence="2">Endonuclease/exonuclease/phosphatase family protein</fullName>
    </submittedName>
</protein>
<dbReference type="RefSeq" id="WP_343886573.1">
    <property type="nucleotide sequence ID" value="NZ_BAAAKI010000016.1"/>
</dbReference>
<dbReference type="InterPro" id="IPR005135">
    <property type="entry name" value="Endo/exonuclease/phosphatase"/>
</dbReference>
<dbReference type="InterPro" id="IPR036691">
    <property type="entry name" value="Endo/exonu/phosph_ase_sf"/>
</dbReference>
<dbReference type="Pfam" id="PF03372">
    <property type="entry name" value="Exo_endo_phos"/>
    <property type="match status" value="1"/>
</dbReference>
<reference evidence="3" key="1">
    <citation type="journal article" date="2019" name="Int. J. Syst. Evol. Microbiol.">
        <title>The Global Catalogue of Microorganisms (GCM) 10K type strain sequencing project: providing services to taxonomists for standard genome sequencing and annotation.</title>
        <authorList>
            <consortium name="The Broad Institute Genomics Platform"/>
            <consortium name="The Broad Institute Genome Sequencing Center for Infectious Disease"/>
            <person name="Wu L."/>
            <person name="Ma J."/>
        </authorList>
    </citation>
    <scope>NUCLEOTIDE SEQUENCE [LARGE SCALE GENOMIC DNA]</scope>
    <source>
        <strain evidence="3">CGMCC 1.15277</strain>
    </source>
</reference>
<dbReference type="CDD" id="cd09083">
    <property type="entry name" value="EEP-1"/>
    <property type="match status" value="1"/>
</dbReference>
<keyword evidence="3" id="KW-1185">Reference proteome</keyword>
<dbReference type="InterPro" id="IPR050410">
    <property type="entry name" value="CCR4/nocturin_mRNA_transcr"/>
</dbReference>
<evidence type="ECO:0000259" key="1">
    <source>
        <dbReference type="Pfam" id="PF03372"/>
    </source>
</evidence>
<dbReference type="PANTHER" id="PTHR12121">
    <property type="entry name" value="CARBON CATABOLITE REPRESSOR PROTEIN 4"/>
    <property type="match status" value="1"/>
</dbReference>
<dbReference type="EMBL" id="JBHSUA010000019">
    <property type="protein sequence ID" value="MFC6397324.1"/>
    <property type="molecule type" value="Genomic_DNA"/>
</dbReference>
<keyword evidence="2" id="KW-0255">Endonuclease</keyword>
<dbReference type="GO" id="GO:0004519">
    <property type="term" value="F:endonuclease activity"/>
    <property type="evidence" value="ECO:0007669"/>
    <property type="project" value="UniProtKB-KW"/>
</dbReference>
<accession>A0ABW1X3F6</accession>
<comment type="caution">
    <text evidence="2">The sequence shown here is derived from an EMBL/GenBank/DDBJ whole genome shotgun (WGS) entry which is preliminary data.</text>
</comment>
<dbReference type="Gene3D" id="3.60.10.10">
    <property type="entry name" value="Endonuclease/exonuclease/phosphatase"/>
    <property type="match status" value="1"/>
</dbReference>
<keyword evidence="2" id="KW-0378">Hydrolase</keyword>
<sequence>MATLRVMSANLRCEVPGTTPGDPDHWGDRLPAVVRMLKDRRPHLLGTQELSFEQLTQLTGALPIGRATGAGREGGSRGEHCAILHDPGRLMLRWWRQVWLSETPDLIGSCSWDSSLPRIATIAGYAMDDVEFALANTHFDHVSELARAQGMRVLLDALPKGPVIVTGDFNCAAECSTPWEVATRAGLHDTWLSAERRGPEVDTFHGYAEPTESQPVRRIDWILASEHWRTLAAEVVTDRPGGVWPSDHWPVLAELEFVPGR</sequence>
<evidence type="ECO:0000313" key="2">
    <source>
        <dbReference type="EMBL" id="MFC6397324.1"/>
    </source>
</evidence>
<proteinExistence type="predicted"/>
<feature type="domain" description="Endonuclease/exonuclease/phosphatase" evidence="1">
    <location>
        <begin position="7"/>
        <end position="248"/>
    </location>
</feature>
<name>A0ABW1X3F6_9ACTN</name>
<gene>
    <name evidence="2" type="ORF">ACFP57_10070</name>
</gene>
<dbReference type="SUPFAM" id="SSF56219">
    <property type="entry name" value="DNase I-like"/>
    <property type="match status" value="1"/>
</dbReference>
<organism evidence="2 3">
    <name type="scientific">Luteococcus sanguinis</name>
    <dbReference type="NCBI Taxonomy" id="174038"/>
    <lineage>
        <taxon>Bacteria</taxon>
        <taxon>Bacillati</taxon>
        <taxon>Actinomycetota</taxon>
        <taxon>Actinomycetes</taxon>
        <taxon>Propionibacteriales</taxon>
        <taxon>Propionibacteriaceae</taxon>
        <taxon>Luteococcus</taxon>
    </lineage>
</organism>
<dbReference type="PANTHER" id="PTHR12121:SF36">
    <property type="entry name" value="ENDONUCLEASE_EXONUCLEASE_PHOSPHATASE DOMAIN-CONTAINING PROTEIN"/>
    <property type="match status" value="1"/>
</dbReference>